<proteinExistence type="predicted"/>
<comment type="caution">
    <text evidence="1">The sequence shown here is derived from an EMBL/GenBank/DDBJ whole genome shotgun (WGS) entry which is preliminary data.</text>
</comment>
<dbReference type="Proteomes" id="UP000186922">
    <property type="component" value="Unassembled WGS sequence"/>
</dbReference>
<gene>
    <name evidence="1" type="primary">RvY_04577-1</name>
    <name evidence="1" type="synonym">RvY_04577.1</name>
    <name evidence="1" type="ORF">RvY_04577</name>
</gene>
<sequence>MLGLQEFFQSALDSGNVHSFLRNKIPADVADVLQLFEESVAVGDGGQDAERTTKFVGEVFKLLGCLGLRLRLGGRLRSWLR</sequence>
<protein>
    <submittedName>
        <fullName evidence="1">Uncharacterized protein</fullName>
    </submittedName>
</protein>
<keyword evidence="2" id="KW-1185">Reference proteome</keyword>
<reference evidence="1 2" key="1">
    <citation type="journal article" date="2016" name="Nat. Commun.">
        <title>Extremotolerant tardigrade genome and improved radiotolerance of human cultured cells by tardigrade-unique protein.</title>
        <authorList>
            <person name="Hashimoto T."/>
            <person name="Horikawa D.D."/>
            <person name="Saito Y."/>
            <person name="Kuwahara H."/>
            <person name="Kozuka-Hata H."/>
            <person name="Shin-I T."/>
            <person name="Minakuchi Y."/>
            <person name="Ohishi K."/>
            <person name="Motoyama A."/>
            <person name="Aizu T."/>
            <person name="Enomoto A."/>
            <person name="Kondo K."/>
            <person name="Tanaka S."/>
            <person name="Hara Y."/>
            <person name="Koshikawa S."/>
            <person name="Sagara H."/>
            <person name="Miura T."/>
            <person name="Yokobori S."/>
            <person name="Miyagawa K."/>
            <person name="Suzuki Y."/>
            <person name="Kubo T."/>
            <person name="Oyama M."/>
            <person name="Kohara Y."/>
            <person name="Fujiyama A."/>
            <person name="Arakawa K."/>
            <person name="Katayama T."/>
            <person name="Toyoda A."/>
            <person name="Kunieda T."/>
        </authorList>
    </citation>
    <scope>NUCLEOTIDE SEQUENCE [LARGE SCALE GENOMIC DNA]</scope>
    <source>
        <strain evidence="1 2">YOKOZUNA-1</strain>
    </source>
</reference>
<dbReference type="AlphaFoldDB" id="A0A1D1USQ1"/>
<dbReference type="EMBL" id="BDGG01000002">
    <property type="protein sequence ID" value="GAU92501.1"/>
    <property type="molecule type" value="Genomic_DNA"/>
</dbReference>
<evidence type="ECO:0000313" key="2">
    <source>
        <dbReference type="Proteomes" id="UP000186922"/>
    </source>
</evidence>
<organism evidence="1 2">
    <name type="scientific">Ramazzottius varieornatus</name>
    <name type="common">Water bear</name>
    <name type="synonym">Tardigrade</name>
    <dbReference type="NCBI Taxonomy" id="947166"/>
    <lineage>
        <taxon>Eukaryota</taxon>
        <taxon>Metazoa</taxon>
        <taxon>Ecdysozoa</taxon>
        <taxon>Tardigrada</taxon>
        <taxon>Eutardigrada</taxon>
        <taxon>Parachela</taxon>
        <taxon>Hypsibioidea</taxon>
        <taxon>Ramazzottiidae</taxon>
        <taxon>Ramazzottius</taxon>
    </lineage>
</organism>
<evidence type="ECO:0000313" key="1">
    <source>
        <dbReference type="EMBL" id="GAU92501.1"/>
    </source>
</evidence>
<accession>A0A1D1USQ1</accession>
<name>A0A1D1USQ1_RAMVA</name>